<sequence>MNSQDKVRVSIDAKLWGAVKAVAAIKGIAPQLYLEKALKASLDGVESLNRVAAHAANLDANAVQIADQINVIADFIVDMYREQAQKKPNSSATDNP</sequence>
<dbReference type="EMBL" id="CP016619">
    <property type="protein sequence ID" value="ANY84558.1"/>
    <property type="molecule type" value="Genomic_DNA"/>
</dbReference>
<keyword evidence="1" id="KW-0614">Plasmid</keyword>
<geneLocation type="plasmid" evidence="1">
    <name>unnamed2</name>
</geneLocation>
<dbReference type="AlphaFoldDB" id="A0A1B2EX64"/>
<proteinExistence type="predicted"/>
<accession>A0A1B2EX64</accession>
<reference evidence="1" key="1">
    <citation type="submission" date="2016-07" db="EMBL/GenBank/DDBJ databases">
        <title>Microvirga ossetica sp. nov. a new species of rhizobia isolated from root nodules of the legume species Vicia alpestris Steven originated from North Ossetia region in the Caucasus.</title>
        <authorList>
            <person name="Safronova V.I."/>
            <person name="Kuznetsova I.G."/>
            <person name="Sazanova A.L."/>
            <person name="Belimov A."/>
            <person name="Andronov E."/>
            <person name="Osledkin Y.S."/>
            <person name="Onishchuk O.P."/>
            <person name="Kurchak O.N."/>
            <person name="Shaposhnikov A.I."/>
            <person name="Willems A."/>
            <person name="Tikhonovich I.A."/>
        </authorList>
    </citation>
    <scope>NUCLEOTIDE SEQUENCE [LARGE SCALE GENOMIC DNA]</scope>
    <source>
        <strain evidence="1">V5/3M</strain>
        <plasmid evidence="1">unnamed2</plasmid>
    </source>
</reference>
<protein>
    <submittedName>
        <fullName evidence="1">Uncharacterized protein</fullName>
    </submittedName>
</protein>
<gene>
    <name evidence="1" type="ORF">BB934_40950</name>
</gene>
<organism evidence="1">
    <name type="scientific">Microvirga ossetica</name>
    <dbReference type="NCBI Taxonomy" id="1882682"/>
    <lineage>
        <taxon>Bacteria</taxon>
        <taxon>Pseudomonadati</taxon>
        <taxon>Pseudomonadota</taxon>
        <taxon>Alphaproteobacteria</taxon>
        <taxon>Hyphomicrobiales</taxon>
        <taxon>Methylobacteriaceae</taxon>
        <taxon>Microvirga</taxon>
    </lineage>
</organism>
<evidence type="ECO:0000313" key="1">
    <source>
        <dbReference type="EMBL" id="ANY84558.1"/>
    </source>
</evidence>
<dbReference type="RefSeq" id="WP_099515434.1">
    <property type="nucleotide sequence ID" value="NZ_CP016619.1"/>
</dbReference>
<name>A0A1B2EX64_9HYPH</name>
<dbReference type="KEGG" id="moc:BB934_40950"/>